<accession>A0A918RNK5</accession>
<proteinExistence type="predicted"/>
<protein>
    <submittedName>
        <fullName evidence="2">Uncharacterized protein</fullName>
    </submittedName>
</protein>
<reference evidence="2" key="2">
    <citation type="submission" date="2020-09" db="EMBL/GenBank/DDBJ databases">
        <authorList>
            <person name="Sun Q."/>
            <person name="Kim S."/>
        </authorList>
    </citation>
    <scope>NUCLEOTIDE SEQUENCE</scope>
    <source>
        <strain evidence="2">KCTC 32422</strain>
    </source>
</reference>
<feature type="transmembrane region" description="Helical" evidence="1">
    <location>
        <begin position="25"/>
        <end position="43"/>
    </location>
</feature>
<keyword evidence="1" id="KW-0812">Transmembrane</keyword>
<keyword evidence="1" id="KW-0472">Membrane</keyword>
<reference evidence="2" key="1">
    <citation type="journal article" date="2014" name="Int. J. Syst. Evol. Microbiol.">
        <title>Complete genome sequence of Corynebacterium casei LMG S-19264T (=DSM 44701T), isolated from a smear-ripened cheese.</title>
        <authorList>
            <consortium name="US DOE Joint Genome Institute (JGI-PGF)"/>
            <person name="Walter F."/>
            <person name="Albersmeier A."/>
            <person name="Kalinowski J."/>
            <person name="Ruckert C."/>
        </authorList>
    </citation>
    <scope>NUCLEOTIDE SEQUENCE</scope>
    <source>
        <strain evidence="2">KCTC 32422</strain>
    </source>
</reference>
<evidence type="ECO:0000313" key="3">
    <source>
        <dbReference type="Proteomes" id="UP000634139"/>
    </source>
</evidence>
<dbReference type="Proteomes" id="UP000634139">
    <property type="component" value="Unassembled WGS sequence"/>
</dbReference>
<dbReference type="AlphaFoldDB" id="A0A918RNK5"/>
<gene>
    <name evidence="2" type="ORF">GCM10011617_29530</name>
</gene>
<name>A0A918RNK5_9SPHN</name>
<keyword evidence="1" id="KW-1133">Transmembrane helix</keyword>
<keyword evidence="3" id="KW-1185">Reference proteome</keyword>
<evidence type="ECO:0000256" key="1">
    <source>
        <dbReference type="SAM" id="Phobius"/>
    </source>
</evidence>
<comment type="caution">
    <text evidence="2">The sequence shown here is derived from an EMBL/GenBank/DDBJ whole genome shotgun (WGS) entry which is preliminary data.</text>
</comment>
<sequence>MATTNPVPGNLSDATPPGRKTRLPLRLFLLAAALAGIGLGWFWQPLNSFAVTGASYAARVGCSCRFVGGRDLSDCRKDFEPGMELISLSQDVEARSVTARFPLLATQTATYREGAGCVLQPWTE</sequence>
<dbReference type="EMBL" id="BMZD01000011">
    <property type="protein sequence ID" value="GHA06910.1"/>
    <property type="molecule type" value="Genomic_DNA"/>
</dbReference>
<organism evidence="2 3">
    <name type="scientific">Novosphingobium arvoryzae</name>
    <dbReference type="NCBI Taxonomy" id="1256514"/>
    <lineage>
        <taxon>Bacteria</taxon>
        <taxon>Pseudomonadati</taxon>
        <taxon>Pseudomonadota</taxon>
        <taxon>Alphaproteobacteria</taxon>
        <taxon>Sphingomonadales</taxon>
        <taxon>Sphingomonadaceae</taxon>
        <taxon>Novosphingobium</taxon>
    </lineage>
</organism>
<dbReference type="RefSeq" id="WP_189542919.1">
    <property type="nucleotide sequence ID" value="NZ_BMZD01000011.1"/>
</dbReference>
<evidence type="ECO:0000313" key="2">
    <source>
        <dbReference type="EMBL" id="GHA06910.1"/>
    </source>
</evidence>